<dbReference type="InterPro" id="IPR012495">
    <property type="entry name" value="TadE-like_dom"/>
</dbReference>
<keyword evidence="1" id="KW-1133">Transmembrane helix</keyword>
<gene>
    <name evidence="3" type="ORF">ACFFGE_07655</name>
</gene>
<accession>A0ABV6R522</accession>
<keyword evidence="1" id="KW-0812">Transmembrane</keyword>
<dbReference type="RefSeq" id="WP_376835722.1">
    <property type="nucleotide sequence ID" value="NZ_JBHLSW010000005.1"/>
</dbReference>
<evidence type="ECO:0000256" key="1">
    <source>
        <dbReference type="SAM" id="Phobius"/>
    </source>
</evidence>
<evidence type="ECO:0000313" key="4">
    <source>
        <dbReference type="Proteomes" id="UP001589906"/>
    </source>
</evidence>
<keyword evidence="1" id="KW-0472">Membrane</keyword>
<reference evidence="3 4" key="1">
    <citation type="submission" date="2024-09" db="EMBL/GenBank/DDBJ databases">
        <authorList>
            <person name="Sun Q."/>
            <person name="Mori K."/>
        </authorList>
    </citation>
    <scope>NUCLEOTIDE SEQUENCE [LARGE SCALE GENOMIC DNA]</scope>
    <source>
        <strain evidence="3 4">NCAIM B.02621</strain>
    </source>
</reference>
<proteinExistence type="predicted"/>
<evidence type="ECO:0000313" key="3">
    <source>
        <dbReference type="EMBL" id="MFC0633753.1"/>
    </source>
</evidence>
<comment type="caution">
    <text evidence="3">The sequence shown here is derived from an EMBL/GenBank/DDBJ whole genome shotgun (WGS) entry which is preliminary data.</text>
</comment>
<feature type="domain" description="TadE-like" evidence="2">
    <location>
        <begin position="18"/>
        <end position="60"/>
    </location>
</feature>
<name>A0ABV6R522_9CAUL</name>
<evidence type="ECO:0000259" key="2">
    <source>
        <dbReference type="Pfam" id="PF07811"/>
    </source>
</evidence>
<dbReference type="EMBL" id="JBHLSW010000005">
    <property type="protein sequence ID" value="MFC0633753.1"/>
    <property type="molecule type" value="Genomic_DNA"/>
</dbReference>
<feature type="transmembrane region" description="Helical" evidence="1">
    <location>
        <begin position="21"/>
        <end position="47"/>
    </location>
</feature>
<dbReference type="Proteomes" id="UP001589906">
    <property type="component" value="Unassembled WGS sequence"/>
</dbReference>
<organism evidence="3 4">
    <name type="scientific">Brevundimonas balnearis</name>
    <dbReference type="NCBI Taxonomy" id="1572858"/>
    <lineage>
        <taxon>Bacteria</taxon>
        <taxon>Pseudomonadati</taxon>
        <taxon>Pseudomonadota</taxon>
        <taxon>Alphaproteobacteria</taxon>
        <taxon>Caulobacterales</taxon>
        <taxon>Caulobacteraceae</taxon>
        <taxon>Brevundimonas</taxon>
    </lineage>
</organism>
<sequence length="143" mass="15215">MPTPRPQRALHRHDPRAGVAAVEFALVAPFLILLFLAVAVYGGWYWLAHSVQALAAEAARAAVAGLDPLERETLARAEIAAQAPGMTGLAAERLSADVDETAERLTVTVRLDLTEHPLTALAGPLPRPPEILVRSAVVRVGGY</sequence>
<protein>
    <submittedName>
        <fullName evidence="3">TadE/TadG family type IV pilus assembly protein</fullName>
    </submittedName>
</protein>
<keyword evidence="4" id="KW-1185">Reference proteome</keyword>
<dbReference type="Pfam" id="PF07811">
    <property type="entry name" value="TadE"/>
    <property type="match status" value="1"/>
</dbReference>